<accession>A0A1F7RV13</accession>
<dbReference type="Pfam" id="PF01297">
    <property type="entry name" value="ZnuA"/>
    <property type="match status" value="1"/>
</dbReference>
<comment type="similarity">
    <text evidence="1">Belongs to the bacterial solute-binding protein 9 family.</text>
</comment>
<proteinExistence type="inferred from homology"/>
<evidence type="ECO:0008006" key="7">
    <source>
        <dbReference type="Google" id="ProtNLM"/>
    </source>
</evidence>
<keyword evidence="2" id="KW-0813">Transport</keyword>
<evidence type="ECO:0000313" key="5">
    <source>
        <dbReference type="EMBL" id="OGL44864.1"/>
    </source>
</evidence>
<dbReference type="InterPro" id="IPR050492">
    <property type="entry name" value="Bact_metal-bind_prot9"/>
</dbReference>
<dbReference type="GO" id="GO:0030001">
    <property type="term" value="P:metal ion transport"/>
    <property type="evidence" value="ECO:0007669"/>
    <property type="project" value="InterPro"/>
</dbReference>
<evidence type="ECO:0000256" key="4">
    <source>
        <dbReference type="SAM" id="Coils"/>
    </source>
</evidence>
<feature type="coiled-coil region" evidence="4">
    <location>
        <begin position="179"/>
        <end position="206"/>
    </location>
</feature>
<keyword evidence="3" id="KW-0732">Signal</keyword>
<dbReference type="PANTHER" id="PTHR42953:SF3">
    <property type="entry name" value="HIGH-AFFINITY ZINC UPTAKE SYSTEM PROTEIN ZNUA"/>
    <property type="match status" value="1"/>
</dbReference>
<protein>
    <recommendedName>
        <fullName evidence="7">ABC transporter substrate-binding protein</fullName>
    </recommendedName>
</protein>
<evidence type="ECO:0000313" key="6">
    <source>
        <dbReference type="Proteomes" id="UP000179266"/>
    </source>
</evidence>
<dbReference type="InterPro" id="IPR006127">
    <property type="entry name" value="ZnuA-like"/>
</dbReference>
<dbReference type="GO" id="GO:0046872">
    <property type="term" value="F:metal ion binding"/>
    <property type="evidence" value="ECO:0007669"/>
    <property type="project" value="InterPro"/>
</dbReference>
<keyword evidence="4" id="KW-0175">Coiled coil</keyword>
<evidence type="ECO:0000256" key="3">
    <source>
        <dbReference type="ARBA" id="ARBA00022729"/>
    </source>
</evidence>
<comment type="caution">
    <text evidence="5">The sequence shown here is derived from an EMBL/GenBank/DDBJ whole genome shotgun (WGS) entry which is preliminary data.</text>
</comment>
<dbReference type="SUPFAM" id="SSF53807">
    <property type="entry name" value="Helical backbone' metal receptor"/>
    <property type="match status" value="1"/>
</dbReference>
<name>A0A1F7RV13_9BACT</name>
<reference evidence="5 6" key="1">
    <citation type="journal article" date="2016" name="Nat. Commun.">
        <title>Thousands of microbial genomes shed light on interconnected biogeochemical processes in an aquifer system.</title>
        <authorList>
            <person name="Anantharaman K."/>
            <person name="Brown C.T."/>
            <person name="Hug L.A."/>
            <person name="Sharon I."/>
            <person name="Castelle C.J."/>
            <person name="Probst A.J."/>
            <person name="Thomas B.C."/>
            <person name="Singh A."/>
            <person name="Wilkins M.J."/>
            <person name="Karaoz U."/>
            <person name="Brodie E.L."/>
            <person name="Williams K.H."/>
            <person name="Hubbard S.S."/>
            <person name="Banfield J.F."/>
        </authorList>
    </citation>
    <scope>NUCLEOTIDE SEQUENCE [LARGE SCALE GENOMIC DNA]</scope>
</reference>
<gene>
    <name evidence="5" type="ORF">A2161_12145</name>
</gene>
<dbReference type="AlphaFoldDB" id="A0A1F7RV13"/>
<dbReference type="EMBL" id="MGDD01000201">
    <property type="protein sequence ID" value="OGL44864.1"/>
    <property type="molecule type" value="Genomic_DNA"/>
</dbReference>
<sequence>MVKLDSAIWKFLISCILTLVFILTPCCSDVSRNVQESKKIEVFVSILPLKTFVDRVGGKYINVSVMVGQGQSPATYEPYPKQLIALSESKLYFRIGVPFEKAWISKIQQANLSMKIIDVCNGINLRDMESHLLSDPESSEGHVHPPGDKDPHTWLSPPLVKIMAKNIADAFSRLDAEHKTYYEKNLESFTNELDNLDREIKDIFKNIKQRKFLVFHPSWGYFAEEYGLKQIPIEVEGKEASGKELVEIIELAKKENFKIIFVQKQFSKKQAQTVAHAIGGEVIPVDPLAADYFDNLLNTAKTFVKVL</sequence>
<organism evidence="5 6">
    <name type="scientific">Candidatus Schekmanbacteria bacterium RBG_13_48_7</name>
    <dbReference type="NCBI Taxonomy" id="1817878"/>
    <lineage>
        <taxon>Bacteria</taxon>
        <taxon>Candidatus Schekmaniibacteriota</taxon>
    </lineage>
</organism>
<dbReference type="Proteomes" id="UP000179266">
    <property type="component" value="Unassembled WGS sequence"/>
</dbReference>
<evidence type="ECO:0000256" key="2">
    <source>
        <dbReference type="ARBA" id="ARBA00022448"/>
    </source>
</evidence>
<evidence type="ECO:0000256" key="1">
    <source>
        <dbReference type="ARBA" id="ARBA00011028"/>
    </source>
</evidence>
<dbReference type="PANTHER" id="PTHR42953">
    <property type="entry name" value="HIGH-AFFINITY ZINC UPTAKE SYSTEM PROTEIN ZNUA-RELATED"/>
    <property type="match status" value="1"/>
</dbReference>
<dbReference type="Gene3D" id="3.40.50.1980">
    <property type="entry name" value="Nitrogenase molybdenum iron protein domain"/>
    <property type="match status" value="2"/>
</dbReference>